<dbReference type="EMBL" id="PQVG01000002">
    <property type="protein sequence ID" value="POY40838.1"/>
    <property type="molecule type" value="Genomic_DNA"/>
</dbReference>
<evidence type="ECO:0000256" key="1">
    <source>
        <dbReference type="SAM" id="Phobius"/>
    </source>
</evidence>
<gene>
    <name evidence="2" type="ORF">C3L50_04905</name>
</gene>
<feature type="transmembrane region" description="Helical" evidence="1">
    <location>
        <begin position="65"/>
        <end position="87"/>
    </location>
</feature>
<evidence type="ECO:0000313" key="3">
    <source>
        <dbReference type="Proteomes" id="UP000237310"/>
    </source>
</evidence>
<evidence type="ECO:0008006" key="4">
    <source>
        <dbReference type="Google" id="ProtNLM"/>
    </source>
</evidence>
<evidence type="ECO:0000313" key="2">
    <source>
        <dbReference type="EMBL" id="POY40838.1"/>
    </source>
</evidence>
<accession>A0A2S5AE60</accession>
<proteinExistence type="predicted"/>
<protein>
    <recommendedName>
        <fullName evidence="4">DUF4870 domain-containing protein</fullName>
    </recommendedName>
</protein>
<comment type="caution">
    <text evidence="2">The sequence shown here is derived from an EMBL/GenBank/DDBJ whole genome shotgun (WGS) entry which is preliminary data.</text>
</comment>
<organism evidence="2 3">
    <name type="scientific">Flavobacterium alvei</name>
    <dbReference type="NCBI Taxonomy" id="2080416"/>
    <lineage>
        <taxon>Bacteria</taxon>
        <taxon>Pseudomonadati</taxon>
        <taxon>Bacteroidota</taxon>
        <taxon>Flavobacteriia</taxon>
        <taxon>Flavobacteriales</taxon>
        <taxon>Flavobacteriaceae</taxon>
        <taxon>Flavobacterium</taxon>
    </lineage>
</organism>
<keyword evidence="3" id="KW-1185">Reference proteome</keyword>
<dbReference type="AlphaFoldDB" id="A0A2S5AE60"/>
<name>A0A2S5AE60_9FLAO</name>
<keyword evidence="1" id="KW-0812">Transmembrane</keyword>
<reference evidence="2 3" key="1">
    <citation type="submission" date="2018-01" db="EMBL/GenBank/DDBJ databases">
        <authorList>
            <person name="Gaut B.S."/>
            <person name="Morton B.R."/>
            <person name="Clegg M.T."/>
            <person name="Duvall M.R."/>
        </authorList>
    </citation>
    <scope>NUCLEOTIDE SEQUENCE [LARGE SCALE GENOMIC DNA]</scope>
    <source>
        <strain evidence="2 3">HR-AY</strain>
    </source>
</reference>
<dbReference type="RefSeq" id="WP_103805024.1">
    <property type="nucleotide sequence ID" value="NZ_PQVG01000002.1"/>
</dbReference>
<keyword evidence="1" id="KW-0472">Membrane</keyword>
<dbReference type="OrthoDB" id="6400719at2"/>
<sequence length="109" mass="12602">MENNNIEEGKNIAIVSYITVIGAIVAIFMNQDKKNSFAAFHIRQALGIFISFFLIGYFIGYFDSWMISSAFYIFYFILWVYGFLGALQGQMKLIPLLGEQFQKIFKNIE</sequence>
<feature type="transmembrane region" description="Helical" evidence="1">
    <location>
        <begin position="42"/>
        <end position="59"/>
    </location>
</feature>
<feature type="transmembrane region" description="Helical" evidence="1">
    <location>
        <begin position="12"/>
        <end position="30"/>
    </location>
</feature>
<dbReference type="Proteomes" id="UP000237310">
    <property type="component" value="Unassembled WGS sequence"/>
</dbReference>
<keyword evidence="1" id="KW-1133">Transmembrane helix</keyword>